<keyword evidence="1" id="KW-1133">Transmembrane helix</keyword>
<dbReference type="AlphaFoldDB" id="A0A1Y2CT95"/>
<protein>
    <submittedName>
        <fullName evidence="2">Uncharacterized protein</fullName>
    </submittedName>
</protein>
<evidence type="ECO:0000313" key="2">
    <source>
        <dbReference type="EMBL" id="ORY49585.1"/>
    </source>
</evidence>
<evidence type="ECO:0000313" key="3">
    <source>
        <dbReference type="Proteomes" id="UP000193642"/>
    </source>
</evidence>
<accession>A0A1Y2CT95</accession>
<gene>
    <name evidence="2" type="ORF">BCR33DRAFT_586299</name>
</gene>
<sequence length="53" mass="6494">MEERFSFISPVCFIQRFLFSFPSSYHIYISFLLHFCPLFFFPSSFSFFSLSWK</sequence>
<proteinExistence type="predicted"/>
<name>A0A1Y2CT95_9FUNG</name>
<organism evidence="2 3">
    <name type="scientific">Rhizoclosmatium globosum</name>
    <dbReference type="NCBI Taxonomy" id="329046"/>
    <lineage>
        <taxon>Eukaryota</taxon>
        <taxon>Fungi</taxon>
        <taxon>Fungi incertae sedis</taxon>
        <taxon>Chytridiomycota</taxon>
        <taxon>Chytridiomycota incertae sedis</taxon>
        <taxon>Chytridiomycetes</taxon>
        <taxon>Chytridiales</taxon>
        <taxon>Chytriomycetaceae</taxon>
        <taxon>Rhizoclosmatium</taxon>
    </lineage>
</organism>
<keyword evidence="1" id="KW-0812">Transmembrane</keyword>
<comment type="caution">
    <text evidence="2">The sequence shown here is derived from an EMBL/GenBank/DDBJ whole genome shotgun (WGS) entry which is preliminary data.</text>
</comment>
<keyword evidence="3" id="KW-1185">Reference proteome</keyword>
<evidence type="ECO:0000256" key="1">
    <source>
        <dbReference type="SAM" id="Phobius"/>
    </source>
</evidence>
<dbReference type="Proteomes" id="UP000193642">
    <property type="component" value="Unassembled WGS sequence"/>
</dbReference>
<feature type="transmembrane region" description="Helical" evidence="1">
    <location>
        <begin position="25"/>
        <end position="50"/>
    </location>
</feature>
<reference evidence="2 3" key="1">
    <citation type="submission" date="2016-07" db="EMBL/GenBank/DDBJ databases">
        <title>Pervasive Adenine N6-methylation of Active Genes in Fungi.</title>
        <authorList>
            <consortium name="DOE Joint Genome Institute"/>
            <person name="Mondo S.J."/>
            <person name="Dannebaum R.O."/>
            <person name="Kuo R.C."/>
            <person name="Labutti K."/>
            <person name="Haridas S."/>
            <person name="Kuo A."/>
            <person name="Salamov A."/>
            <person name="Ahrendt S.R."/>
            <person name="Lipzen A."/>
            <person name="Sullivan W."/>
            <person name="Andreopoulos W.B."/>
            <person name="Clum A."/>
            <person name="Lindquist E."/>
            <person name="Daum C."/>
            <person name="Ramamoorthy G.K."/>
            <person name="Gryganskyi A."/>
            <person name="Culley D."/>
            <person name="Magnuson J.K."/>
            <person name="James T.Y."/>
            <person name="O'Malley M.A."/>
            <person name="Stajich J.E."/>
            <person name="Spatafora J.W."/>
            <person name="Visel A."/>
            <person name="Grigoriev I.V."/>
        </authorList>
    </citation>
    <scope>NUCLEOTIDE SEQUENCE [LARGE SCALE GENOMIC DNA]</scope>
    <source>
        <strain evidence="2 3">JEL800</strain>
    </source>
</reference>
<keyword evidence="1" id="KW-0472">Membrane</keyword>
<dbReference type="EMBL" id="MCGO01000009">
    <property type="protein sequence ID" value="ORY49585.1"/>
    <property type="molecule type" value="Genomic_DNA"/>
</dbReference>